<reference evidence="8 9" key="1">
    <citation type="submission" date="2019-02" db="EMBL/GenBank/DDBJ databases">
        <title>Deep-cultivation of Planctomycetes and their phenomic and genomic characterization uncovers novel biology.</title>
        <authorList>
            <person name="Wiegand S."/>
            <person name="Jogler M."/>
            <person name="Boedeker C."/>
            <person name="Pinto D."/>
            <person name="Vollmers J."/>
            <person name="Rivas-Marin E."/>
            <person name="Kohn T."/>
            <person name="Peeters S.H."/>
            <person name="Heuer A."/>
            <person name="Rast P."/>
            <person name="Oberbeckmann S."/>
            <person name="Bunk B."/>
            <person name="Jeske O."/>
            <person name="Meyerdierks A."/>
            <person name="Storesund J.E."/>
            <person name="Kallscheuer N."/>
            <person name="Luecker S."/>
            <person name="Lage O.M."/>
            <person name="Pohl T."/>
            <person name="Merkel B.J."/>
            <person name="Hornburger P."/>
            <person name="Mueller R.-W."/>
            <person name="Bruemmer F."/>
            <person name="Labrenz M."/>
            <person name="Spormann A.M."/>
            <person name="Op den Camp H."/>
            <person name="Overmann J."/>
            <person name="Amann R."/>
            <person name="Jetten M.S.M."/>
            <person name="Mascher T."/>
            <person name="Medema M.H."/>
            <person name="Devos D.P."/>
            <person name="Kaster A.-K."/>
            <person name="Ovreas L."/>
            <person name="Rohde M."/>
            <person name="Galperin M.Y."/>
            <person name="Jogler C."/>
        </authorList>
    </citation>
    <scope>NUCLEOTIDE SEQUENCE [LARGE SCALE GENOMIC DNA]</scope>
    <source>
        <strain evidence="8 9">Pla85_3_4</strain>
    </source>
</reference>
<dbReference type="GO" id="GO:0009055">
    <property type="term" value="F:electron transfer activity"/>
    <property type="evidence" value="ECO:0007669"/>
    <property type="project" value="InterPro"/>
</dbReference>
<dbReference type="Pfam" id="PF07626">
    <property type="entry name" value="PSD3"/>
    <property type="match status" value="1"/>
</dbReference>
<evidence type="ECO:0000256" key="1">
    <source>
        <dbReference type="SAM" id="SignalP"/>
    </source>
</evidence>
<dbReference type="GO" id="GO:0020037">
    <property type="term" value="F:heme binding"/>
    <property type="evidence" value="ECO:0007669"/>
    <property type="project" value="InterPro"/>
</dbReference>
<evidence type="ECO:0000313" key="8">
    <source>
        <dbReference type="EMBL" id="QDU92324.1"/>
    </source>
</evidence>
<dbReference type="EMBL" id="CP036433">
    <property type="protein sequence ID" value="QDU92324.1"/>
    <property type="molecule type" value="Genomic_DNA"/>
</dbReference>
<feature type="signal peptide" evidence="1">
    <location>
        <begin position="1"/>
        <end position="32"/>
    </location>
</feature>
<dbReference type="Pfam" id="PF07624">
    <property type="entry name" value="PSD2"/>
    <property type="match status" value="1"/>
</dbReference>
<dbReference type="Pfam" id="PF07627">
    <property type="entry name" value="PSCyt3"/>
    <property type="match status" value="1"/>
</dbReference>
<evidence type="ECO:0000313" key="9">
    <source>
        <dbReference type="Proteomes" id="UP000317648"/>
    </source>
</evidence>
<dbReference type="InterPro" id="IPR011478">
    <property type="entry name" value="DUF1585"/>
</dbReference>
<sequence length="858" mass="96854" precursor="true">MSTRHRKPNHCPSRSALVLSFAMVCWGSPLYADYPQTVRPLLQKYCFDCHGPKKQEGEMRLDGLDPVIGSFNQQERWVDVGDKLKQGDMPPAKAPQPTVEELATLITWVSENVRQSASRLAPPERFQVRRLTREQYNATLQDLLGLPLNFVKELPAEALSDEGFSNDAELLEISPLYIEYFLKNAEQAIDKAVVSEAQPSGGYNFQLLFAPLAKAIERGELSSAWTLYPDYQTRVGKPPKGEVWPPVSATYTGFPWKPNPKVKSPQELIEFSDGMLVAPRAKLHYGQIKSTWGRLSLAGEKYRNAFPTAGWLRVRITASSEIPEGAEPPSVQVMLNYDVLHGKTLNDLGTQKITAPQDRPETYDFLVRLENLNLPSQNNEKGPPYFEIWNPRWTSALDDSGVKNRGKGKLTPDTGPQSVAFIQSVEVNWPYFEQWPPNHNTQILGAANNEERSTAKAVLERFMRRAFRGPVDSRQVEEMLTLFDRDRAEGRSFLDSIRTSLATILCSPHFLYIDQSTSEEMLSQYAIASRLSYFLWNSMPDEQLFALARQAKLQEPDVLEAQTRRMLADPRSRRFVEQFASEWLDMPGLENVAVNREIFREFELGTEDRLKQETLSFFTEILDNDLSVLNFIDSDFLMMNNRLALHYGVPGVYDNVFHRVPAIEGRGGVLTHGSVLIATGTGEQSHPFRRGVWVLERLLGTPPPPPPPVVPELAGADPEFSTRPLKEQLEIHRRQASCAACHAKLDPWGLALENYDAIGLWRTQYKQGNKAQVVSVAMLPDGTGIESVAGLKRVILEEKRELFLKNFARKMLTYALARSLDATDETVVEELAGSLETNGGRMRQLVIDLVKHQAFQRL</sequence>
<feature type="chain" id="PRO_5021745634" evidence="1">
    <location>
        <begin position="33"/>
        <end position="858"/>
    </location>
</feature>
<evidence type="ECO:0000259" key="6">
    <source>
        <dbReference type="Pfam" id="PF07635"/>
    </source>
</evidence>
<feature type="domain" description="DUF1592" evidence="5">
    <location>
        <begin position="522"/>
        <end position="649"/>
    </location>
</feature>
<evidence type="ECO:0000259" key="3">
    <source>
        <dbReference type="Pfam" id="PF07626"/>
    </source>
</evidence>
<gene>
    <name evidence="8" type="ORF">Pla8534_00690</name>
</gene>
<dbReference type="InterPro" id="IPR036909">
    <property type="entry name" value="Cyt_c-like_dom_sf"/>
</dbReference>
<keyword evidence="9" id="KW-1185">Reference proteome</keyword>
<dbReference type="AlphaFoldDB" id="A0A518DKG3"/>
<dbReference type="InterPro" id="IPR011429">
    <property type="entry name" value="Cyt_c_Planctomycete-type"/>
</dbReference>
<dbReference type="InterPro" id="IPR013036">
    <property type="entry name" value="DUF1587"/>
</dbReference>
<evidence type="ECO:0000259" key="4">
    <source>
        <dbReference type="Pfam" id="PF07627"/>
    </source>
</evidence>
<evidence type="ECO:0000259" key="5">
    <source>
        <dbReference type="Pfam" id="PF07631"/>
    </source>
</evidence>
<organism evidence="8 9">
    <name type="scientific">Lignipirellula cremea</name>
    <dbReference type="NCBI Taxonomy" id="2528010"/>
    <lineage>
        <taxon>Bacteria</taxon>
        <taxon>Pseudomonadati</taxon>
        <taxon>Planctomycetota</taxon>
        <taxon>Planctomycetia</taxon>
        <taxon>Pirellulales</taxon>
        <taxon>Pirellulaceae</taxon>
        <taxon>Lignipirellula</taxon>
    </lineage>
</organism>
<name>A0A518DKG3_9BACT</name>
<evidence type="ECO:0000259" key="7">
    <source>
        <dbReference type="Pfam" id="PF07637"/>
    </source>
</evidence>
<feature type="domain" description="DUF1585" evidence="2">
    <location>
        <begin position="781"/>
        <end position="855"/>
    </location>
</feature>
<feature type="domain" description="Cytochrome C Planctomycete-type" evidence="6">
    <location>
        <begin position="46"/>
        <end position="92"/>
    </location>
</feature>
<accession>A0A518DKG3</accession>
<dbReference type="Pfam" id="PF07631">
    <property type="entry name" value="PSD4"/>
    <property type="match status" value="1"/>
</dbReference>
<dbReference type="Pfam" id="PF07637">
    <property type="entry name" value="PSD5"/>
    <property type="match status" value="1"/>
</dbReference>
<feature type="domain" description="DUF1595" evidence="7">
    <location>
        <begin position="455"/>
        <end position="513"/>
    </location>
</feature>
<dbReference type="Proteomes" id="UP000317648">
    <property type="component" value="Chromosome"/>
</dbReference>
<keyword evidence="1" id="KW-0732">Signal</keyword>
<feature type="domain" description="DUF1588" evidence="4">
    <location>
        <begin position="666"/>
        <end position="764"/>
    </location>
</feature>
<dbReference type="SUPFAM" id="SSF46626">
    <property type="entry name" value="Cytochrome c"/>
    <property type="match status" value="1"/>
</dbReference>
<dbReference type="KEGG" id="lcre:Pla8534_00690"/>
<protein>
    <submittedName>
        <fullName evidence="8">Planctomycete cytochrome C</fullName>
    </submittedName>
</protein>
<dbReference type="InterPro" id="IPR013043">
    <property type="entry name" value="DUF1595"/>
</dbReference>
<dbReference type="Pfam" id="PF07635">
    <property type="entry name" value="PSCyt1"/>
    <property type="match status" value="1"/>
</dbReference>
<evidence type="ECO:0000259" key="2">
    <source>
        <dbReference type="Pfam" id="PF07624"/>
    </source>
</evidence>
<feature type="domain" description="DUF1587" evidence="3">
    <location>
        <begin position="129"/>
        <end position="193"/>
    </location>
</feature>
<proteinExistence type="predicted"/>
<dbReference type="InterPro" id="IPR013039">
    <property type="entry name" value="DUF1588"/>
</dbReference>
<dbReference type="InterPro" id="IPR013042">
    <property type="entry name" value="DUF1592"/>
</dbReference>